<dbReference type="InterPro" id="IPR033116">
    <property type="entry name" value="TRYPSIN_SER"/>
</dbReference>
<dbReference type="InterPro" id="IPR001314">
    <property type="entry name" value="Peptidase_S1A"/>
</dbReference>
<keyword evidence="2" id="KW-0732">Signal</keyword>
<feature type="signal peptide" evidence="2">
    <location>
        <begin position="1"/>
        <end position="23"/>
    </location>
</feature>
<keyword evidence="5" id="KW-1185">Reference proteome</keyword>
<dbReference type="PRINTS" id="PR00722">
    <property type="entry name" value="CHYMOTRYPSIN"/>
</dbReference>
<dbReference type="InterPro" id="IPR009003">
    <property type="entry name" value="Peptidase_S1_PA"/>
</dbReference>
<accession>A0AA38IE46</accession>
<gene>
    <name evidence="4" type="ORF">Zmor_015422</name>
</gene>
<feature type="chain" id="PRO_5041252619" description="Peptidase S1 domain-containing protein" evidence="2">
    <location>
        <begin position="24"/>
        <end position="267"/>
    </location>
</feature>
<dbReference type="AlphaFoldDB" id="A0AA38IE46"/>
<dbReference type="CDD" id="cd00190">
    <property type="entry name" value="Tryp_SPc"/>
    <property type="match status" value="1"/>
</dbReference>
<dbReference type="InterPro" id="IPR001254">
    <property type="entry name" value="Trypsin_dom"/>
</dbReference>
<proteinExistence type="predicted"/>
<sequence length="267" mass="28900">MHLRPVLILVLILSLTEIHNAEATPTNKRISSRIIGGTNAYAGQFKFAAAITVHTETSRFFCSGALITNQWILTGGQCVNGATLFTIQLGSNTLNGDDSNRVTVATSEYSLHPDFNPATLENDIGLIKLRIPVELTDYVDTIDYLPTVPVQVATSLLSLGWGQISDDDPELANHLNWVQVTSLSNNECKQSYGSQITDNMVCVSGNYNEGTCIGDSGGPLVHVVSRGQMVHTGVSSFISGNGCQSTDPSGYTRTYPYLNWIKNITLI</sequence>
<name>A0AA38IE46_9CUCU</name>
<keyword evidence="1" id="KW-1015">Disulfide bond</keyword>
<comment type="caution">
    <text evidence="4">The sequence shown here is derived from an EMBL/GenBank/DDBJ whole genome shotgun (WGS) entry which is preliminary data.</text>
</comment>
<dbReference type="PANTHER" id="PTHR24260">
    <property type="match status" value="1"/>
</dbReference>
<dbReference type="SMART" id="SM00020">
    <property type="entry name" value="Tryp_SPc"/>
    <property type="match status" value="1"/>
</dbReference>
<evidence type="ECO:0000313" key="5">
    <source>
        <dbReference type="Proteomes" id="UP001168821"/>
    </source>
</evidence>
<protein>
    <recommendedName>
        <fullName evidence="3">Peptidase S1 domain-containing protein</fullName>
    </recommendedName>
</protein>
<reference evidence="4" key="1">
    <citation type="journal article" date="2023" name="G3 (Bethesda)">
        <title>Whole genome assemblies of Zophobas morio and Tenebrio molitor.</title>
        <authorList>
            <person name="Kaur S."/>
            <person name="Stinson S.A."/>
            <person name="diCenzo G.C."/>
        </authorList>
    </citation>
    <scope>NUCLEOTIDE SEQUENCE</scope>
    <source>
        <strain evidence="4">QUZm001</strain>
    </source>
</reference>
<dbReference type="SUPFAM" id="SSF50494">
    <property type="entry name" value="Trypsin-like serine proteases"/>
    <property type="match status" value="1"/>
</dbReference>
<dbReference type="Pfam" id="PF00089">
    <property type="entry name" value="Trypsin"/>
    <property type="match status" value="1"/>
</dbReference>
<dbReference type="InterPro" id="IPR043504">
    <property type="entry name" value="Peptidase_S1_PA_chymotrypsin"/>
</dbReference>
<dbReference type="GO" id="GO:0006508">
    <property type="term" value="P:proteolysis"/>
    <property type="evidence" value="ECO:0007669"/>
    <property type="project" value="InterPro"/>
</dbReference>
<evidence type="ECO:0000259" key="3">
    <source>
        <dbReference type="PROSITE" id="PS50240"/>
    </source>
</evidence>
<organism evidence="4 5">
    <name type="scientific">Zophobas morio</name>
    <dbReference type="NCBI Taxonomy" id="2755281"/>
    <lineage>
        <taxon>Eukaryota</taxon>
        <taxon>Metazoa</taxon>
        <taxon>Ecdysozoa</taxon>
        <taxon>Arthropoda</taxon>
        <taxon>Hexapoda</taxon>
        <taxon>Insecta</taxon>
        <taxon>Pterygota</taxon>
        <taxon>Neoptera</taxon>
        <taxon>Endopterygota</taxon>
        <taxon>Coleoptera</taxon>
        <taxon>Polyphaga</taxon>
        <taxon>Cucujiformia</taxon>
        <taxon>Tenebrionidae</taxon>
        <taxon>Zophobas</taxon>
    </lineage>
</organism>
<dbReference type="PROSITE" id="PS50240">
    <property type="entry name" value="TRYPSIN_DOM"/>
    <property type="match status" value="1"/>
</dbReference>
<evidence type="ECO:0000313" key="4">
    <source>
        <dbReference type="EMBL" id="KAJ3656338.1"/>
    </source>
</evidence>
<dbReference type="PROSITE" id="PS00135">
    <property type="entry name" value="TRYPSIN_SER"/>
    <property type="match status" value="1"/>
</dbReference>
<evidence type="ECO:0000256" key="1">
    <source>
        <dbReference type="ARBA" id="ARBA00023157"/>
    </source>
</evidence>
<dbReference type="InterPro" id="IPR051333">
    <property type="entry name" value="CLIP_Serine_Protease"/>
</dbReference>
<dbReference type="Proteomes" id="UP001168821">
    <property type="component" value="Unassembled WGS sequence"/>
</dbReference>
<dbReference type="GO" id="GO:0004252">
    <property type="term" value="F:serine-type endopeptidase activity"/>
    <property type="evidence" value="ECO:0007669"/>
    <property type="project" value="InterPro"/>
</dbReference>
<dbReference type="EMBL" id="JALNTZ010000004">
    <property type="protein sequence ID" value="KAJ3656338.1"/>
    <property type="molecule type" value="Genomic_DNA"/>
</dbReference>
<dbReference type="Gene3D" id="2.40.10.10">
    <property type="entry name" value="Trypsin-like serine proteases"/>
    <property type="match status" value="2"/>
</dbReference>
<dbReference type="PANTHER" id="PTHR24260:SF136">
    <property type="entry name" value="GH08193P-RELATED"/>
    <property type="match status" value="1"/>
</dbReference>
<feature type="domain" description="Peptidase S1" evidence="3">
    <location>
        <begin position="34"/>
        <end position="266"/>
    </location>
</feature>
<evidence type="ECO:0000256" key="2">
    <source>
        <dbReference type="SAM" id="SignalP"/>
    </source>
</evidence>
<dbReference type="FunFam" id="2.40.10.10:FF:000068">
    <property type="entry name" value="transmembrane protease serine 2"/>
    <property type="match status" value="1"/>
</dbReference>